<dbReference type="AlphaFoldDB" id="A0A183JY02"/>
<sequence length="154" mass="17344">MVAGDQRLVHTPLVPSGYRSPCAPLVWNQGFPTPLGGLSMSTNPVKEPNVRFSSSQFYKTRHEKAVSRTSLAEVIYAWPCESILRGRADSSHSQSYQGIWGPRYKCDEVMLVRNSPQCSILHQSIKLGKGYRKCRTKSVERDNKEKSLYGIRAL</sequence>
<dbReference type="WBParaSite" id="SCUD_0000760101-mRNA-1">
    <property type="protein sequence ID" value="SCUD_0000760101-mRNA-1"/>
    <property type="gene ID" value="SCUD_0000760101"/>
</dbReference>
<organism evidence="1">
    <name type="scientific">Schistosoma curassoni</name>
    <dbReference type="NCBI Taxonomy" id="6186"/>
    <lineage>
        <taxon>Eukaryota</taxon>
        <taxon>Metazoa</taxon>
        <taxon>Spiralia</taxon>
        <taxon>Lophotrochozoa</taxon>
        <taxon>Platyhelminthes</taxon>
        <taxon>Trematoda</taxon>
        <taxon>Digenea</taxon>
        <taxon>Strigeidida</taxon>
        <taxon>Schistosomatoidea</taxon>
        <taxon>Schistosomatidae</taxon>
        <taxon>Schistosoma</taxon>
    </lineage>
</organism>
<reference evidence="1" key="1">
    <citation type="submission" date="2016-06" db="UniProtKB">
        <authorList>
            <consortium name="WormBaseParasite"/>
        </authorList>
    </citation>
    <scope>IDENTIFICATION</scope>
</reference>
<accession>A0A183JY02</accession>
<protein>
    <submittedName>
        <fullName evidence="1">Uncharacterized protein</fullName>
    </submittedName>
</protein>
<name>A0A183JY02_9TREM</name>
<proteinExistence type="predicted"/>
<evidence type="ECO:0000313" key="1">
    <source>
        <dbReference type="WBParaSite" id="SCUD_0000760101-mRNA-1"/>
    </source>
</evidence>